<comment type="subcellular location">
    <subcellularLocation>
        <location evidence="1">Cell membrane</location>
        <topology evidence="1">Single-pass membrane protein</topology>
    </subcellularLocation>
</comment>
<dbReference type="Proteomes" id="UP000551758">
    <property type="component" value="Unassembled WGS sequence"/>
</dbReference>
<evidence type="ECO:0000256" key="9">
    <source>
        <dbReference type="ARBA" id="ARBA00023180"/>
    </source>
</evidence>
<keyword evidence="13" id="KW-1185">Reference proteome</keyword>
<evidence type="ECO:0000256" key="2">
    <source>
        <dbReference type="ARBA" id="ARBA00022475"/>
    </source>
</evidence>
<evidence type="ECO:0000256" key="3">
    <source>
        <dbReference type="ARBA" id="ARBA00022692"/>
    </source>
</evidence>
<dbReference type="GO" id="GO:0005886">
    <property type="term" value="C:plasma membrane"/>
    <property type="evidence" value="ECO:0007669"/>
    <property type="project" value="UniProtKB-SubCell"/>
</dbReference>
<keyword evidence="4" id="KW-0732">Signal</keyword>
<keyword evidence="8" id="KW-1015">Disulfide bond</keyword>
<evidence type="ECO:0000256" key="10">
    <source>
        <dbReference type="ARBA" id="ARBA00023319"/>
    </source>
</evidence>
<gene>
    <name evidence="12" type="ORF">HPG69_013891</name>
</gene>
<feature type="compositionally biased region" description="Polar residues" evidence="11">
    <location>
        <begin position="133"/>
        <end position="143"/>
    </location>
</feature>
<accession>A0A7J7EMI7</accession>
<reference evidence="12 13" key="1">
    <citation type="journal article" date="2020" name="Mol. Biol. Evol.">
        <title>Interspecific Gene Flow and the Evolution of Specialization in Black and White Rhinoceros.</title>
        <authorList>
            <person name="Moodley Y."/>
            <person name="Westbury M.V."/>
            <person name="Russo I.M."/>
            <person name="Gopalakrishnan S."/>
            <person name="Rakotoarivelo A."/>
            <person name="Olsen R.A."/>
            <person name="Prost S."/>
            <person name="Tunstall T."/>
            <person name="Ryder O.A."/>
            <person name="Dalen L."/>
            <person name="Bruford M.W."/>
        </authorList>
    </citation>
    <scope>NUCLEOTIDE SEQUENCE [LARGE SCALE GENOMIC DNA]</scope>
    <source>
        <strain evidence="12">SBR-YM</strain>
        <tissue evidence="12">Skin</tissue>
    </source>
</reference>
<keyword evidence="3" id="KW-0812">Transmembrane</keyword>
<name>A0A7J7EMI7_DICBM</name>
<keyword evidence="2" id="KW-1003">Cell membrane</keyword>
<feature type="region of interest" description="Disordered" evidence="11">
    <location>
        <begin position="217"/>
        <end position="241"/>
    </location>
</feature>
<dbReference type="PANTHER" id="PTHR11738:SF179">
    <property type="entry name" value="LEUKOCYTE IMMUNOGLOBULIN-LIKE RECEPTOR SUBFAMILY A MEMBER 5"/>
    <property type="match status" value="1"/>
</dbReference>
<comment type="caution">
    <text evidence="12">The sequence shown here is derived from an EMBL/GenBank/DDBJ whole genome shotgun (WGS) entry which is preliminary data.</text>
</comment>
<dbReference type="InterPro" id="IPR013783">
    <property type="entry name" value="Ig-like_fold"/>
</dbReference>
<dbReference type="GO" id="GO:0019221">
    <property type="term" value="P:cytokine-mediated signaling pathway"/>
    <property type="evidence" value="ECO:0007669"/>
    <property type="project" value="TreeGrafter"/>
</dbReference>
<evidence type="ECO:0000313" key="13">
    <source>
        <dbReference type="Proteomes" id="UP000551758"/>
    </source>
</evidence>
<evidence type="ECO:0000256" key="11">
    <source>
        <dbReference type="SAM" id="MobiDB-lite"/>
    </source>
</evidence>
<feature type="region of interest" description="Disordered" evidence="11">
    <location>
        <begin position="124"/>
        <end position="175"/>
    </location>
</feature>
<dbReference type="Gene3D" id="2.60.40.10">
    <property type="entry name" value="Immunoglobulins"/>
    <property type="match status" value="1"/>
</dbReference>
<evidence type="ECO:0000256" key="7">
    <source>
        <dbReference type="ARBA" id="ARBA00023136"/>
    </source>
</evidence>
<keyword evidence="10" id="KW-0393">Immunoglobulin domain</keyword>
<dbReference type="AlphaFoldDB" id="A0A7J7EMI7"/>
<evidence type="ECO:0000256" key="6">
    <source>
        <dbReference type="ARBA" id="ARBA00022989"/>
    </source>
</evidence>
<dbReference type="PANTHER" id="PTHR11738">
    <property type="entry name" value="MHC CLASS I NK CELL RECEPTOR"/>
    <property type="match status" value="1"/>
</dbReference>
<sequence length="241" mass="26755">MSRSLRWTFRCYGCYRNYPQVWSHPSDPLELLIPDSLSGSLLLGEAQMSHGGKGAQGPLDNGHGAVKTVRLEIPARKMGGVSREPSLLTQEGPVVASGQKLTLQGHSDVGYDRAVPLFFLRQSQSPHDEDPQGVTNTQVNLSRSRLRQGVATSPSPLSEESLDMKDRQTEEDRQMDRQHITKQVRLNLTSPRLHSEESHLDGRGWYDPGCPRDSAIAGSVEPEKDPTCSQEVNTRENNVLF</sequence>
<evidence type="ECO:0000256" key="4">
    <source>
        <dbReference type="ARBA" id="ARBA00022729"/>
    </source>
</evidence>
<evidence type="ECO:0000313" key="12">
    <source>
        <dbReference type="EMBL" id="KAF5916969.1"/>
    </source>
</evidence>
<evidence type="ECO:0000256" key="1">
    <source>
        <dbReference type="ARBA" id="ARBA00004162"/>
    </source>
</evidence>
<feature type="compositionally biased region" description="Polar residues" evidence="11">
    <location>
        <begin position="227"/>
        <end position="241"/>
    </location>
</feature>
<dbReference type="GO" id="GO:0002764">
    <property type="term" value="P:immune response-regulating signaling pathway"/>
    <property type="evidence" value="ECO:0007669"/>
    <property type="project" value="TreeGrafter"/>
</dbReference>
<keyword evidence="6" id="KW-1133">Transmembrane helix</keyword>
<dbReference type="InterPro" id="IPR050412">
    <property type="entry name" value="Ig-like_Receptors_ImmuneReg"/>
</dbReference>
<protein>
    <submittedName>
        <fullName evidence="12">Uncharacterized protein</fullName>
    </submittedName>
</protein>
<evidence type="ECO:0000256" key="8">
    <source>
        <dbReference type="ARBA" id="ARBA00023157"/>
    </source>
</evidence>
<keyword evidence="5" id="KW-0677">Repeat</keyword>
<dbReference type="EMBL" id="JACDTQ010002604">
    <property type="protein sequence ID" value="KAF5916969.1"/>
    <property type="molecule type" value="Genomic_DNA"/>
</dbReference>
<proteinExistence type="predicted"/>
<dbReference type="GO" id="GO:0032396">
    <property type="term" value="F:inhibitory MHC class I receptor activity"/>
    <property type="evidence" value="ECO:0007669"/>
    <property type="project" value="TreeGrafter"/>
</dbReference>
<feature type="compositionally biased region" description="Basic and acidic residues" evidence="11">
    <location>
        <begin position="162"/>
        <end position="175"/>
    </location>
</feature>
<evidence type="ECO:0000256" key="5">
    <source>
        <dbReference type="ARBA" id="ARBA00022737"/>
    </source>
</evidence>
<organism evidence="12 13">
    <name type="scientific">Diceros bicornis minor</name>
    <name type="common">South-central black rhinoceros</name>
    <dbReference type="NCBI Taxonomy" id="77932"/>
    <lineage>
        <taxon>Eukaryota</taxon>
        <taxon>Metazoa</taxon>
        <taxon>Chordata</taxon>
        <taxon>Craniata</taxon>
        <taxon>Vertebrata</taxon>
        <taxon>Euteleostomi</taxon>
        <taxon>Mammalia</taxon>
        <taxon>Eutheria</taxon>
        <taxon>Laurasiatheria</taxon>
        <taxon>Perissodactyla</taxon>
        <taxon>Rhinocerotidae</taxon>
        <taxon>Diceros</taxon>
    </lineage>
</organism>
<keyword evidence="9" id="KW-0325">Glycoprotein</keyword>
<keyword evidence="7" id="KW-0472">Membrane</keyword>